<reference evidence="3 4" key="1">
    <citation type="submission" date="2019-02" db="EMBL/GenBank/DDBJ databases">
        <title>Deep-cultivation of Planctomycetes and their phenomic and genomic characterization uncovers novel biology.</title>
        <authorList>
            <person name="Wiegand S."/>
            <person name="Jogler M."/>
            <person name="Boedeker C."/>
            <person name="Pinto D."/>
            <person name="Vollmers J."/>
            <person name="Rivas-Marin E."/>
            <person name="Kohn T."/>
            <person name="Peeters S.H."/>
            <person name="Heuer A."/>
            <person name="Rast P."/>
            <person name="Oberbeckmann S."/>
            <person name="Bunk B."/>
            <person name="Jeske O."/>
            <person name="Meyerdierks A."/>
            <person name="Storesund J.E."/>
            <person name="Kallscheuer N."/>
            <person name="Luecker S."/>
            <person name="Lage O.M."/>
            <person name="Pohl T."/>
            <person name="Merkel B.J."/>
            <person name="Hornburger P."/>
            <person name="Mueller R.-W."/>
            <person name="Bruemmer F."/>
            <person name="Labrenz M."/>
            <person name="Spormann A.M."/>
            <person name="Op den Camp H."/>
            <person name="Overmann J."/>
            <person name="Amann R."/>
            <person name="Jetten M.S.M."/>
            <person name="Mascher T."/>
            <person name="Medema M.H."/>
            <person name="Devos D.P."/>
            <person name="Kaster A.-K."/>
            <person name="Ovreas L."/>
            <person name="Rohde M."/>
            <person name="Galperin M.Y."/>
            <person name="Jogler C."/>
        </authorList>
    </citation>
    <scope>NUCLEOTIDE SEQUENCE [LARGE SCALE GENOMIC DNA]</scope>
    <source>
        <strain evidence="3 4">HG15A2</strain>
    </source>
</reference>
<dbReference type="Pfam" id="PF07221">
    <property type="entry name" value="GlcNAc_2-epim"/>
    <property type="match status" value="1"/>
</dbReference>
<dbReference type="EMBL" id="CP036263">
    <property type="protein sequence ID" value="QDS99070.1"/>
    <property type="molecule type" value="Genomic_DNA"/>
</dbReference>
<dbReference type="InterPro" id="IPR008928">
    <property type="entry name" value="6-hairpin_glycosidase_sf"/>
</dbReference>
<dbReference type="EC" id="5.1.3.11" evidence="3"/>
<dbReference type="FunFam" id="1.50.10.10:FF:000021">
    <property type="entry name" value="N-acylglucosamine 2-epimerase"/>
    <property type="match status" value="1"/>
</dbReference>
<gene>
    <name evidence="3" type="primary">ce</name>
    <name evidence="3" type="ORF">HG15A2_23600</name>
</gene>
<dbReference type="InterPro" id="IPR012341">
    <property type="entry name" value="6hp_glycosidase-like_sf"/>
</dbReference>
<dbReference type="AlphaFoldDB" id="A0A517MW09"/>
<accession>A0A517MW09</accession>
<name>A0A517MW09_9BACT</name>
<dbReference type="Proteomes" id="UP000319852">
    <property type="component" value="Chromosome"/>
</dbReference>
<proteinExistence type="inferred from homology"/>
<keyword evidence="2 3" id="KW-0413">Isomerase</keyword>
<dbReference type="RefSeq" id="WP_315851222.1">
    <property type="nucleotide sequence ID" value="NZ_CP036263.1"/>
</dbReference>
<dbReference type="KEGG" id="amob:HG15A2_23600"/>
<dbReference type="InterPro" id="IPR010819">
    <property type="entry name" value="AGE/CE"/>
</dbReference>
<dbReference type="Gene3D" id="1.50.10.10">
    <property type="match status" value="1"/>
</dbReference>
<evidence type="ECO:0000313" key="4">
    <source>
        <dbReference type="Proteomes" id="UP000319852"/>
    </source>
</evidence>
<evidence type="ECO:0000256" key="2">
    <source>
        <dbReference type="ARBA" id="ARBA00023235"/>
    </source>
</evidence>
<evidence type="ECO:0000313" key="3">
    <source>
        <dbReference type="EMBL" id="QDS99070.1"/>
    </source>
</evidence>
<dbReference type="GO" id="GO:0005975">
    <property type="term" value="P:carbohydrate metabolic process"/>
    <property type="evidence" value="ECO:0007669"/>
    <property type="project" value="InterPro"/>
</dbReference>
<dbReference type="GO" id="GO:0047736">
    <property type="term" value="F:cellobiose epimerase activity"/>
    <property type="evidence" value="ECO:0007669"/>
    <property type="project" value="UniProtKB-EC"/>
</dbReference>
<evidence type="ECO:0000256" key="1">
    <source>
        <dbReference type="ARBA" id="ARBA00008558"/>
    </source>
</evidence>
<keyword evidence="4" id="KW-1185">Reference proteome</keyword>
<dbReference type="SUPFAM" id="SSF48208">
    <property type="entry name" value="Six-hairpin glycosidases"/>
    <property type="match status" value="1"/>
</dbReference>
<protein>
    <submittedName>
        <fullName evidence="3">Cellobiose 2-epimerase</fullName>
        <ecNumber evidence="3">5.1.3.11</ecNumber>
    </submittedName>
</protein>
<dbReference type="PANTHER" id="PTHR15108">
    <property type="entry name" value="N-ACYLGLUCOSAMINE-2-EPIMERASE"/>
    <property type="match status" value="1"/>
</dbReference>
<sequence length="413" mass="48332">MSERLDDNATSLSRHRIEELIRVYRDGLLEDVIPFWINHCVDSKHGGFTMSLGQDGTVIDDDKGVWQQGRFTWLLGKLHNQVESRDDWLVLARHGIDFIDRYCFDKSDGRMWFLLTRDGNPLRKRRYAFSESFAAIAYGEFAKATGSDEYAEKARKAFQEFIDHSFNGKGSLAKFTDTRPMTAIGFPMIAINVAQELRESIGLEEADRWIDRWIERIQTLHVKEDIQCVMETVGANGELLDHFDGRTLNPGHAIEGAWFIMREGKLRNDQGLIRLGCQMLDWMWERGWDRDYGGMLYFVDAKGLPVQEYWHDMKFWWPQNEVIIATLLAYQLTGEVKYARWHTLAHDWAFEHFPDAEHGEWFGYLHRDGRRSVSLKGNHWKGPFHLPRMQLNCWKIMEEIQESLPGIKQSDNH</sequence>
<comment type="similarity">
    <text evidence="1">Belongs to the N-acylglucosamine 2-epimerase family.</text>
</comment>
<organism evidence="3 4">
    <name type="scientific">Adhaeretor mobilis</name>
    <dbReference type="NCBI Taxonomy" id="1930276"/>
    <lineage>
        <taxon>Bacteria</taxon>
        <taxon>Pseudomonadati</taxon>
        <taxon>Planctomycetota</taxon>
        <taxon>Planctomycetia</taxon>
        <taxon>Pirellulales</taxon>
        <taxon>Lacipirellulaceae</taxon>
        <taxon>Adhaeretor</taxon>
    </lineage>
</organism>